<dbReference type="Proteomes" id="UP000800235">
    <property type="component" value="Unassembled WGS sequence"/>
</dbReference>
<organism evidence="15 16">
    <name type="scientific">Tothia fuscella</name>
    <dbReference type="NCBI Taxonomy" id="1048955"/>
    <lineage>
        <taxon>Eukaryota</taxon>
        <taxon>Fungi</taxon>
        <taxon>Dikarya</taxon>
        <taxon>Ascomycota</taxon>
        <taxon>Pezizomycotina</taxon>
        <taxon>Dothideomycetes</taxon>
        <taxon>Pleosporomycetidae</taxon>
        <taxon>Venturiales</taxon>
        <taxon>Cylindrosympodiaceae</taxon>
        <taxon>Tothia</taxon>
    </lineage>
</organism>
<dbReference type="OrthoDB" id="73875at2759"/>
<dbReference type="InterPro" id="IPR001579">
    <property type="entry name" value="Glyco_hydro_18_chit_AS"/>
</dbReference>
<dbReference type="Gene3D" id="3.30.60.10">
    <property type="entry name" value="Endochitinase-like"/>
    <property type="match status" value="1"/>
</dbReference>
<dbReference type="Pfam" id="PF00187">
    <property type="entry name" value="Chitin_bind_1"/>
    <property type="match status" value="1"/>
</dbReference>
<evidence type="ECO:0000256" key="11">
    <source>
        <dbReference type="RuleBase" id="RU000489"/>
    </source>
</evidence>
<dbReference type="SUPFAM" id="SSF51445">
    <property type="entry name" value="(Trans)glycosidases"/>
    <property type="match status" value="1"/>
</dbReference>
<evidence type="ECO:0000259" key="13">
    <source>
        <dbReference type="PROSITE" id="PS51782"/>
    </source>
</evidence>
<dbReference type="PROSITE" id="PS51910">
    <property type="entry name" value="GH18_2"/>
    <property type="match status" value="1"/>
</dbReference>
<evidence type="ECO:0000256" key="4">
    <source>
        <dbReference type="ARBA" id="ARBA00022669"/>
    </source>
</evidence>
<evidence type="ECO:0000256" key="10">
    <source>
        <dbReference type="ARBA" id="ARBA00023326"/>
    </source>
</evidence>
<evidence type="ECO:0000256" key="1">
    <source>
        <dbReference type="ARBA" id="ARBA00000822"/>
    </source>
</evidence>
<dbReference type="Gene3D" id="3.20.20.80">
    <property type="entry name" value="Glycosidases"/>
    <property type="match status" value="2"/>
</dbReference>
<dbReference type="InterPro" id="IPR001002">
    <property type="entry name" value="Chitin-bd_1"/>
</dbReference>
<proteinExistence type="inferred from homology"/>
<dbReference type="SUPFAM" id="SSF54106">
    <property type="entry name" value="LysM domain"/>
    <property type="match status" value="2"/>
</dbReference>
<dbReference type="PANTHER" id="PTHR47700">
    <property type="entry name" value="V CHITINASE, PUTATIVE (AFU_ORTHOLOGUE AFUA_6G13720)-RELATED"/>
    <property type="match status" value="1"/>
</dbReference>
<gene>
    <name evidence="15" type="ORF">EJ08DRAFT_666770</name>
</gene>
<dbReference type="EC" id="3.2.1.14" evidence="3"/>
<keyword evidence="5 11" id="KW-0378">Hydrolase</keyword>
<dbReference type="PROSITE" id="PS51782">
    <property type="entry name" value="LYSM"/>
    <property type="match status" value="2"/>
</dbReference>
<dbReference type="InterPro" id="IPR017853">
    <property type="entry name" value="GH"/>
</dbReference>
<dbReference type="SMART" id="SM00636">
    <property type="entry name" value="Glyco_18"/>
    <property type="match status" value="1"/>
</dbReference>
<protein>
    <recommendedName>
        <fullName evidence="3">chitinase</fullName>
        <ecNumber evidence="3">3.2.1.14</ecNumber>
    </recommendedName>
</protein>
<reference evidence="15" key="1">
    <citation type="journal article" date="2020" name="Stud. Mycol.">
        <title>101 Dothideomycetes genomes: a test case for predicting lifestyles and emergence of pathogens.</title>
        <authorList>
            <person name="Haridas S."/>
            <person name="Albert R."/>
            <person name="Binder M."/>
            <person name="Bloem J."/>
            <person name="Labutti K."/>
            <person name="Salamov A."/>
            <person name="Andreopoulos B."/>
            <person name="Baker S."/>
            <person name="Barry K."/>
            <person name="Bills G."/>
            <person name="Bluhm B."/>
            <person name="Cannon C."/>
            <person name="Castanera R."/>
            <person name="Culley D."/>
            <person name="Daum C."/>
            <person name="Ezra D."/>
            <person name="Gonzalez J."/>
            <person name="Henrissat B."/>
            <person name="Kuo A."/>
            <person name="Liang C."/>
            <person name="Lipzen A."/>
            <person name="Lutzoni F."/>
            <person name="Magnuson J."/>
            <person name="Mondo S."/>
            <person name="Nolan M."/>
            <person name="Ohm R."/>
            <person name="Pangilinan J."/>
            <person name="Park H.-J."/>
            <person name="Ramirez L."/>
            <person name="Alfaro M."/>
            <person name="Sun H."/>
            <person name="Tritt A."/>
            <person name="Yoshinaga Y."/>
            <person name="Zwiers L.-H."/>
            <person name="Turgeon B."/>
            <person name="Goodwin S."/>
            <person name="Spatafora J."/>
            <person name="Crous P."/>
            <person name="Grigoriev I."/>
        </authorList>
    </citation>
    <scope>NUCLEOTIDE SEQUENCE</scope>
    <source>
        <strain evidence="15">CBS 130266</strain>
    </source>
</reference>
<keyword evidence="8" id="KW-0119">Carbohydrate metabolism</keyword>
<evidence type="ECO:0000259" key="14">
    <source>
        <dbReference type="PROSITE" id="PS51910"/>
    </source>
</evidence>
<dbReference type="CDD" id="cd00035">
    <property type="entry name" value="ChtBD1"/>
    <property type="match status" value="1"/>
</dbReference>
<dbReference type="InterPro" id="IPR029070">
    <property type="entry name" value="Chitinase_insertion_sf"/>
</dbReference>
<feature type="domain" description="LysM" evidence="13">
    <location>
        <begin position="289"/>
        <end position="337"/>
    </location>
</feature>
<evidence type="ECO:0000256" key="5">
    <source>
        <dbReference type="ARBA" id="ARBA00022801"/>
    </source>
</evidence>
<feature type="domain" description="GH18" evidence="14">
    <location>
        <begin position="431"/>
        <end position="759"/>
    </location>
</feature>
<keyword evidence="10" id="KW-0624">Polysaccharide degradation</keyword>
<dbReference type="GO" id="GO:0008843">
    <property type="term" value="F:endochitinase activity"/>
    <property type="evidence" value="ECO:0007669"/>
    <property type="project" value="UniProtKB-EC"/>
</dbReference>
<sequence length="1227" mass="134804">MEVAPSFCTPSLDYGVEVSRTPIRDQSQTIVPGQYMGAAMTIQNFLLSNFTGDGRQLEKGIVLRAHWADAVVGVYIGPDLDRIQFANGPLEDFVQGIQEFGMGRTLQAQSCDGNSSSTAFGIIADISGVNGIPTIDNALGLWSIGLCTRTLEHISPRKQFDSSRRQSSGDKSSKVMRVGNWTIASQKVQSERGNSNKTSTVQPNSVMLAQKFNIRLDAYAQSECEITEVQSGDSCGKLAERCQLDGNKFMQVNKQPNLCSILVPGQRVCCSDGDLPDIRPKKQANGDCAVYVVAKEEWCALIAMKNGITLQELESMNRKTWGWNGCEKLFPNTKLCVSEGQPPFPLANPDAICGPTKPGTRNPPGSKSADWGKLNQCPLKACCNIWGNCGTTEDFCLDKSAEPPGSSTGLNGCVANCGLAIINNRKVPAQFRHIGYYEAWNFDRPCLHVDVEDIRAVKYTHVHFAFPEITDDYRVDLGKLQSQFDKFRSAKGYKRIVAFGGWAFSTEPRTAHVFRNGVRPGNRERLAASLANIVIENNLDGIDFDWEYPGVPDMTWLPPSSPDERPNHVEFLKLVRSKLPQKSISIAAPASFWYLKAIPIEQISDVVDYIVYMTYDLHGQWDHGNNWSQPGCPGGNCLGSHIDILETQSALAMITKAGVPAEKVMVGVTSSGRQVKMTDPTCSHQNCTYTPKAKGTPGSSKYMTYDGNWVAYMDDKDKLVRTNLWKSMNFGGIVDWAIDLNTFDFDGRLESNDQKDASEFGGLKTAKGMRGGGFYEKSNFGSTCITDESWRAVTCNTGGISQFDDMPDYQKWIDVKADSAWCAAIKAWTPKRDSGTNKSSFSNYIMNDVYKGMTDERKEFKALYDGIAAAYGTRWKAVKSMEKVIFPGKNKSLDTFLNILSIALSFGTTSFLNGFIKPGVTALGKQGTQGLTSAEKKAKEEAYKDDSSERQGEVIGRGGGENMTALIEILWLDTADDWKASINSLNKLVFSGDEKGIEILTKLMSNGNSVSRSAADAIVIEKQALKFIVSVMIPELWRMQGLFPVLLDTGFPCGVEGIGVGQWTNKKNVGDAQICMTNEGGIGRDGQSFSGGRQYQLWAVQGPFCKTGGSVGCNIKDCNTHYLESLPRLGKIRKPNSDWNGLTIFDMVKNAKKGIDDIWHGNHKFTTADAPNPNVIEQVISKMSDSLSIFELPGTVTIPSCSWADIKSNWQKGRKDDNMGTYPCTGN</sequence>
<keyword evidence="4" id="KW-0147">Chitin-binding</keyword>
<dbReference type="InterPro" id="IPR018392">
    <property type="entry name" value="LysM"/>
</dbReference>
<dbReference type="InterPro" id="IPR036861">
    <property type="entry name" value="Endochitinase-like_sf"/>
</dbReference>
<dbReference type="SUPFAM" id="SSF57016">
    <property type="entry name" value="Plant lectins/antimicrobial peptides"/>
    <property type="match status" value="1"/>
</dbReference>
<feature type="region of interest" description="Disordered" evidence="12">
    <location>
        <begin position="930"/>
        <end position="957"/>
    </location>
</feature>
<evidence type="ECO:0000256" key="6">
    <source>
        <dbReference type="ARBA" id="ARBA00023024"/>
    </source>
</evidence>
<evidence type="ECO:0000256" key="8">
    <source>
        <dbReference type="ARBA" id="ARBA00023277"/>
    </source>
</evidence>
<dbReference type="AlphaFoldDB" id="A0A9P4TSE8"/>
<comment type="catalytic activity">
    <reaction evidence="1">
        <text>Random endo-hydrolysis of N-acetyl-beta-D-glucosaminide (1-&gt;4)-beta-linkages in chitin and chitodextrins.</text>
        <dbReference type="EC" id="3.2.1.14"/>
    </reaction>
</comment>
<dbReference type="InterPro" id="IPR011583">
    <property type="entry name" value="Chitinase_II/V-like_cat"/>
</dbReference>
<dbReference type="Pfam" id="PF00704">
    <property type="entry name" value="Glyco_hydro_18"/>
    <property type="match status" value="1"/>
</dbReference>
<dbReference type="Gene3D" id="3.10.350.10">
    <property type="entry name" value="LysM domain"/>
    <property type="match status" value="2"/>
</dbReference>
<dbReference type="EMBL" id="MU007171">
    <property type="protein sequence ID" value="KAF2416034.1"/>
    <property type="molecule type" value="Genomic_DNA"/>
</dbReference>
<evidence type="ECO:0000313" key="15">
    <source>
        <dbReference type="EMBL" id="KAF2416034.1"/>
    </source>
</evidence>
<accession>A0A9P4TSE8</accession>
<evidence type="ECO:0000256" key="7">
    <source>
        <dbReference type="ARBA" id="ARBA00023026"/>
    </source>
</evidence>
<evidence type="ECO:0000256" key="12">
    <source>
        <dbReference type="SAM" id="MobiDB-lite"/>
    </source>
</evidence>
<dbReference type="GO" id="GO:0008061">
    <property type="term" value="F:chitin binding"/>
    <property type="evidence" value="ECO:0007669"/>
    <property type="project" value="UniProtKB-KW"/>
</dbReference>
<dbReference type="GO" id="GO:0000272">
    <property type="term" value="P:polysaccharide catabolic process"/>
    <property type="evidence" value="ECO:0007669"/>
    <property type="project" value="UniProtKB-KW"/>
</dbReference>
<dbReference type="GO" id="GO:0006032">
    <property type="term" value="P:chitin catabolic process"/>
    <property type="evidence" value="ECO:0007669"/>
    <property type="project" value="UniProtKB-KW"/>
</dbReference>
<keyword evidence="6" id="KW-0146">Chitin degradation</keyword>
<keyword evidence="9 11" id="KW-0326">Glycosidase</keyword>
<evidence type="ECO:0000313" key="16">
    <source>
        <dbReference type="Proteomes" id="UP000800235"/>
    </source>
</evidence>
<dbReference type="InterPro" id="IPR036779">
    <property type="entry name" value="LysM_dom_sf"/>
</dbReference>
<dbReference type="SMART" id="SM00257">
    <property type="entry name" value="LysM"/>
    <property type="match status" value="2"/>
</dbReference>
<dbReference type="Gene3D" id="3.10.50.10">
    <property type="match status" value="1"/>
</dbReference>
<comment type="similarity">
    <text evidence="2">Belongs to the glycosyl hydrolase 18 family. Chitinase class V subfamily.</text>
</comment>
<comment type="caution">
    <text evidence="15">The sequence shown here is derived from an EMBL/GenBank/DDBJ whole genome shotgun (WGS) entry which is preliminary data.</text>
</comment>
<dbReference type="InterPro" id="IPR001223">
    <property type="entry name" value="Glyco_hydro18_cat"/>
</dbReference>
<evidence type="ECO:0000256" key="3">
    <source>
        <dbReference type="ARBA" id="ARBA00012729"/>
    </source>
</evidence>
<dbReference type="InterPro" id="IPR053214">
    <property type="entry name" value="LysM12-like"/>
</dbReference>
<feature type="domain" description="LysM" evidence="13">
    <location>
        <begin position="225"/>
        <end position="270"/>
    </location>
</feature>
<evidence type="ECO:0000256" key="2">
    <source>
        <dbReference type="ARBA" id="ARBA00008682"/>
    </source>
</evidence>
<dbReference type="Pfam" id="PF01476">
    <property type="entry name" value="LysM"/>
    <property type="match status" value="2"/>
</dbReference>
<keyword evidence="7" id="KW-0843">Virulence</keyword>
<evidence type="ECO:0000256" key="9">
    <source>
        <dbReference type="ARBA" id="ARBA00023295"/>
    </source>
</evidence>
<name>A0A9P4TSE8_9PEZI</name>
<dbReference type="PANTHER" id="PTHR47700:SF2">
    <property type="entry name" value="CHITINASE"/>
    <property type="match status" value="1"/>
</dbReference>
<dbReference type="PROSITE" id="PS01095">
    <property type="entry name" value="GH18_1"/>
    <property type="match status" value="1"/>
</dbReference>
<keyword evidence="16" id="KW-1185">Reference proteome</keyword>
<feature type="compositionally biased region" description="Basic and acidic residues" evidence="12">
    <location>
        <begin position="934"/>
        <end position="952"/>
    </location>
</feature>